<proteinExistence type="inferred from homology"/>
<dbReference type="CDD" id="cd11064">
    <property type="entry name" value="CYP86A"/>
    <property type="match status" value="1"/>
</dbReference>
<evidence type="ECO:0000313" key="8">
    <source>
        <dbReference type="EMBL" id="CAH1430914.1"/>
    </source>
</evidence>
<dbReference type="PROSITE" id="PS00086">
    <property type="entry name" value="CYTOCHROME_P450"/>
    <property type="match status" value="1"/>
</dbReference>
<dbReference type="PRINTS" id="PR00463">
    <property type="entry name" value="EP450I"/>
</dbReference>
<dbReference type="GO" id="GO:0005506">
    <property type="term" value="F:iron ion binding"/>
    <property type="evidence" value="ECO:0007669"/>
    <property type="project" value="InterPro"/>
</dbReference>
<evidence type="ECO:0000256" key="6">
    <source>
        <dbReference type="PIRSR" id="PIRSR602401-1"/>
    </source>
</evidence>
<keyword evidence="7" id="KW-0503">Monooxygenase</keyword>
<dbReference type="AlphaFoldDB" id="A0AAU9MSS2"/>
<dbReference type="InterPro" id="IPR002401">
    <property type="entry name" value="Cyt_P450_E_grp-I"/>
</dbReference>
<dbReference type="GO" id="GO:0006629">
    <property type="term" value="P:lipid metabolic process"/>
    <property type="evidence" value="ECO:0007669"/>
    <property type="project" value="UniProtKB-ARBA"/>
</dbReference>
<sequence length="498" mass="57027">MPLLILILLYRHYRNQRSGIPTNWPILGMTPSMLTNSHRIYDYATELLLHSGGTFKGKGPWFANMNPLLITNPLDVHHLLTKNFSNYPRGDTFRNIFRFLGDGLITSDGKLWEINHKVTISALKHACFQDMLETVVWNKVENGLLPILESISEHHTEVDLQDIFQRFIFDTMSKVLLDNDPECLSLDFPYNPCLKAFTKGEEALTRRAVTPQSLWKLQQLLRVGKESKLNTAGYTLNNFVYKCIAQNQNDYDNMINGEQQEGKFKFFTALMRELKDIQSDTSVHPTKFIRDVLITLMTAGKDSTASALSWFFYNLARNPTVEGKILKEIHTHFEGKVGQRWNTEELGKMVYLHGALCESLRLFSPVPFNYKSPLRPDILPSGHQVDLNTKIIISFYSMGRMKSVWGEDCMEFKPERWVSPKGGIKHEPSYKFTTFSSGPRTCVGKKMALTQLQIVSSIIIYHYHIELVEGHTVLPAGSMVLSMKHGLKVKLTKRSEMN</sequence>
<protein>
    <recommendedName>
        <fullName evidence="10">Cytochrome P450</fullName>
    </recommendedName>
</protein>
<dbReference type="Proteomes" id="UP001157418">
    <property type="component" value="Unassembled WGS sequence"/>
</dbReference>
<dbReference type="InterPro" id="IPR001128">
    <property type="entry name" value="Cyt_P450"/>
</dbReference>
<dbReference type="EMBL" id="CAKMRJ010003334">
    <property type="protein sequence ID" value="CAH1430914.1"/>
    <property type="molecule type" value="Genomic_DNA"/>
</dbReference>
<evidence type="ECO:0000256" key="4">
    <source>
        <dbReference type="ARBA" id="ARBA00023002"/>
    </source>
</evidence>
<gene>
    <name evidence="8" type="ORF">LVIROSA_LOCUS17656</name>
</gene>
<comment type="cofactor">
    <cofactor evidence="1 6">
        <name>heme</name>
        <dbReference type="ChEBI" id="CHEBI:30413"/>
    </cofactor>
</comment>
<evidence type="ECO:0000256" key="7">
    <source>
        <dbReference type="RuleBase" id="RU000461"/>
    </source>
</evidence>
<dbReference type="SUPFAM" id="SSF48264">
    <property type="entry name" value="Cytochrome P450"/>
    <property type="match status" value="1"/>
</dbReference>
<keyword evidence="9" id="KW-1185">Reference proteome</keyword>
<evidence type="ECO:0000256" key="1">
    <source>
        <dbReference type="ARBA" id="ARBA00001971"/>
    </source>
</evidence>
<dbReference type="GO" id="GO:0016705">
    <property type="term" value="F:oxidoreductase activity, acting on paired donors, with incorporation or reduction of molecular oxygen"/>
    <property type="evidence" value="ECO:0007669"/>
    <property type="project" value="InterPro"/>
</dbReference>
<organism evidence="8 9">
    <name type="scientific">Lactuca virosa</name>
    <dbReference type="NCBI Taxonomy" id="75947"/>
    <lineage>
        <taxon>Eukaryota</taxon>
        <taxon>Viridiplantae</taxon>
        <taxon>Streptophyta</taxon>
        <taxon>Embryophyta</taxon>
        <taxon>Tracheophyta</taxon>
        <taxon>Spermatophyta</taxon>
        <taxon>Magnoliopsida</taxon>
        <taxon>eudicotyledons</taxon>
        <taxon>Gunneridae</taxon>
        <taxon>Pentapetalae</taxon>
        <taxon>asterids</taxon>
        <taxon>campanulids</taxon>
        <taxon>Asterales</taxon>
        <taxon>Asteraceae</taxon>
        <taxon>Cichorioideae</taxon>
        <taxon>Cichorieae</taxon>
        <taxon>Lactucinae</taxon>
        <taxon>Lactuca</taxon>
    </lineage>
</organism>
<evidence type="ECO:0000256" key="5">
    <source>
        <dbReference type="ARBA" id="ARBA00023004"/>
    </source>
</evidence>
<dbReference type="GO" id="GO:0004497">
    <property type="term" value="F:monooxygenase activity"/>
    <property type="evidence" value="ECO:0007669"/>
    <property type="project" value="UniProtKB-KW"/>
</dbReference>
<reference evidence="8 9" key="1">
    <citation type="submission" date="2022-01" db="EMBL/GenBank/DDBJ databases">
        <authorList>
            <person name="Xiong W."/>
            <person name="Schranz E."/>
        </authorList>
    </citation>
    <scope>NUCLEOTIDE SEQUENCE [LARGE SCALE GENOMIC DNA]</scope>
</reference>
<dbReference type="InterPro" id="IPR017972">
    <property type="entry name" value="Cyt_P450_CS"/>
</dbReference>
<dbReference type="Gene3D" id="1.10.630.10">
    <property type="entry name" value="Cytochrome P450"/>
    <property type="match status" value="1"/>
</dbReference>
<feature type="binding site" description="axial binding residue" evidence="6">
    <location>
        <position position="442"/>
    </location>
    <ligand>
        <name>heme</name>
        <dbReference type="ChEBI" id="CHEBI:30413"/>
    </ligand>
    <ligandPart>
        <name>Fe</name>
        <dbReference type="ChEBI" id="CHEBI:18248"/>
    </ligandPart>
</feature>
<comment type="caution">
    <text evidence="8">The sequence shown here is derived from an EMBL/GenBank/DDBJ whole genome shotgun (WGS) entry which is preliminary data.</text>
</comment>
<keyword evidence="6 7" id="KW-0349">Heme</keyword>
<keyword evidence="5 6" id="KW-0408">Iron</keyword>
<comment type="similarity">
    <text evidence="2 7">Belongs to the cytochrome P450 family.</text>
</comment>
<accession>A0AAU9MSS2</accession>
<dbReference type="PRINTS" id="PR00385">
    <property type="entry name" value="P450"/>
</dbReference>
<dbReference type="PANTHER" id="PTHR24296">
    <property type="entry name" value="CYTOCHROME P450"/>
    <property type="match status" value="1"/>
</dbReference>
<name>A0AAU9MSS2_9ASTR</name>
<keyword evidence="3 6" id="KW-0479">Metal-binding</keyword>
<dbReference type="InterPro" id="IPR036396">
    <property type="entry name" value="Cyt_P450_sf"/>
</dbReference>
<keyword evidence="4 7" id="KW-0560">Oxidoreductase</keyword>
<evidence type="ECO:0008006" key="10">
    <source>
        <dbReference type="Google" id="ProtNLM"/>
    </source>
</evidence>
<dbReference type="Pfam" id="PF00067">
    <property type="entry name" value="p450"/>
    <property type="match status" value="1"/>
</dbReference>
<dbReference type="GO" id="GO:0020037">
    <property type="term" value="F:heme binding"/>
    <property type="evidence" value="ECO:0007669"/>
    <property type="project" value="InterPro"/>
</dbReference>
<evidence type="ECO:0000313" key="9">
    <source>
        <dbReference type="Proteomes" id="UP001157418"/>
    </source>
</evidence>
<evidence type="ECO:0000256" key="2">
    <source>
        <dbReference type="ARBA" id="ARBA00010617"/>
    </source>
</evidence>
<evidence type="ECO:0000256" key="3">
    <source>
        <dbReference type="ARBA" id="ARBA00022723"/>
    </source>
</evidence>